<dbReference type="AlphaFoldDB" id="A0AAU9U999"/>
<dbReference type="EMBL" id="CAKOGL010000014">
    <property type="protein sequence ID" value="CAH2094712.1"/>
    <property type="molecule type" value="Genomic_DNA"/>
</dbReference>
<dbReference type="Proteomes" id="UP001153954">
    <property type="component" value="Unassembled WGS sequence"/>
</dbReference>
<gene>
    <name evidence="1" type="ORF">EEDITHA_LOCUS10252</name>
</gene>
<name>A0AAU9U999_EUPED</name>
<sequence>MTWLIVKKIPNVVRMRLIPILVCTMTIFCKCMVSKNWFYSSKDAVAYVDNPVESGFPGHWLPVSIIKRIMENRARTTDEDYFSKIKLLLNNTGVSRKPLNYVKRVITTKEKPLSATIGISAMSNSVTSTNDVTISKNINTLPAELQTDESYFTITKPETDKIESKTLSQRDNLTDTPKLFTSFNTEFSSKLIVFNSTTTSTTIMSTVNADQSTTSIQDDTTSAPVLLQLTTLPIESTSTEILTTTKSMTTTTTEVSITTTEVTTTTTEVPTTTTEVPTTTTEVTTTTTEVPTTTTEVPTTTTQLLTTTTTTGTTATTESGNPFY</sequence>
<accession>A0AAU9U999</accession>
<evidence type="ECO:0000313" key="2">
    <source>
        <dbReference type="Proteomes" id="UP001153954"/>
    </source>
</evidence>
<reference evidence="1" key="1">
    <citation type="submission" date="2022-03" db="EMBL/GenBank/DDBJ databases">
        <authorList>
            <person name="Tunstrom K."/>
        </authorList>
    </citation>
    <scope>NUCLEOTIDE SEQUENCE</scope>
</reference>
<evidence type="ECO:0000313" key="1">
    <source>
        <dbReference type="EMBL" id="CAH2094712.1"/>
    </source>
</evidence>
<protein>
    <submittedName>
        <fullName evidence="1">Uncharacterized protein</fullName>
    </submittedName>
</protein>
<proteinExistence type="predicted"/>
<keyword evidence="2" id="KW-1185">Reference proteome</keyword>
<organism evidence="1 2">
    <name type="scientific">Euphydryas editha</name>
    <name type="common">Edith's checkerspot</name>
    <dbReference type="NCBI Taxonomy" id="104508"/>
    <lineage>
        <taxon>Eukaryota</taxon>
        <taxon>Metazoa</taxon>
        <taxon>Ecdysozoa</taxon>
        <taxon>Arthropoda</taxon>
        <taxon>Hexapoda</taxon>
        <taxon>Insecta</taxon>
        <taxon>Pterygota</taxon>
        <taxon>Neoptera</taxon>
        <taxon>Endopterygota</taxon>
        <taxon>Lepidoptera</taxon>
        <taxon>Glossata</taxon>
        <taxon>Ditrysia</taxon>
        <taxon>Papilionoidea</taxon>
        <taxon>Nymphalidae</taxon>
        <taxon>Nymphalinae</taxon>
        <taxon>Euphydryas</taxon>
    </lineage>
</organism>
<comment type="caution">
    <text evidence="1">The sequence shown here is derived from an EMBL/GenBank/DDBJ whole genome shotgun (WGS) entry which is preliminary data.</text>
</comment>